<accession>A0ACC1C7V4</accession>
<reference evidence="2" key="1">
    <citation type="journal article" date="2023" name="G3 (Bethesda)">
        <title>Genome assembly and association tests identify interacting loci associated with vigor, precocity, and sex in interspecific pistachio rootstocks.</title>
        <authorList>
            <person name="Palmer W."/>
            <person name="Jacygrad E."/>
            <person name="Sagayaradj S."/>
            <person name="Cavanaugh K."/>
            <person name="Han R."/>
            <person name="Bertier L."/>
            <person name="Beede B."/>
            <person name="Kafkas S."/>
            <person name="Golino D."/>
            <person name="Preece J."/>
            <person name="Michelmore R."/>
        </authorList>
    </citation>
    <scope>NUCLEOTIDE SEQUENCE [LARGE SCALE GENOMIC DNA]</scope>
</reference>
<organism evidence="1 2">
    <name type="scientific">Pistacia atlantica</name>
    <dbReference type="NCBI Taxonomy" id="434234"/>
    <lineage>
        <taxon>Eukaryota</taxon>
        <taxon>Viridiplantae</taxon>
        <taxon>Streptophyta</taxon>
        <taxon>Embryophyta</taxon>
        <taxon>Tracheophyta</taxon>
        <taxon>Spermatophyta</taxon>
        <taxon>Magnoliopsida</taxon>
        <taxon>eudicotyledons</taxon>
        <taxon>Gunneridae</taxon>
        <taxon>Pentapetalae</taxon>
        <taxon>rosids</taxon>
        <taxon>malvids</taxon>
        <taxon>Sapindales</taxon>
        <taxon>Anacardiaceae</taxon>
        <taxon>Pistacia</taxon>
    </lineage>
</organism>
<dbReference type="EMBL" id="CM047897">
    <property type="protein sequence ID" value="KAJ0111647.1"/>
    <property type="molecule type" value="Genomic_DNA"/>
</dbReference>
<name>A0ACC1C7V4_9ROSI</name>
<protein>
    <submittedName>
        <fullName evidence="1">Uncharacterized protein</fullName>
    </submittedName>
</protein>
<dbReference type="Proteomes" id="UP001164250">
    <property type="component" value="Chromosome 1"/>
</dbReference>
<comment type="caution">
    <text evidence="1">The sequence shown here is derived from an EMBL/GenBank/DDBJ whole genome shotgun (WGS) entry which is preliminary data.</text>
</comment>
<keyword evidence="2" id="KW-1185">Reference proteome</keyword>
<evidence type="ECO:0000313" key="2">
    <source>
        <dbReference type="Proteomes" id="UP001164250"/>
    </source>
</evidence>
<sequence>MNSKKNMSTSIYPKVERKKHKSFHCLLTVILLAAAFFLGSAFVVSNSKERIFGWGVLSRSKMCETRDRLYGSETLPKGIVSGTSDLKMRPLSGPGNEKNSKTPMNLLAIAAGIKQKESVDKIVNKFPPSDFVVMLFHYDGIVDDWRDLEWSAQAIHVSAINQTKWWFAKRFLHPDIVSGYAYIFLWDEDLGVDNFNAKRYLSIIREEGLEISQPALDPEYSELHHQLTARDNRTRVHRRIVKVIGGGRRCLENSTNPPCTGFVEMMAPVFSRASWRCTWHIIQNDLVHAWGLDFQLGYCAQGDPTKNIGIVDSEYVVHYGLPTLGGPAQKIRQPTSMQSTVARSFVLVTNSQWQSSMQTNSETPDLVAQNENLASSKQQVPLSNQPTSRNEVRKRSYVELEIFKNRWKKAVKEDDCWIYSLKE</sequence>
<evidence type="ECO:0000313" key="1">
    <source>
        <dbReference type="EMBL" id="KAJ0111647.1"/>
    </source>
</evidence>
<gene>
    <name evidence="1" type="ORF">Patl1_03146</name>
</gene>
<proteinExistence type="predicted"/>